<evidence type="ECO:0000256" key="4">
    <source>
        <dbReference type="ARBA" id="ARBA00023136"/>
    </source>
</evidence>
<sequence>MSTSLLPGANESDINKGPAILATCCTMTVLALVSVCARVLVRVKMVRSTGLDDYVIIFAMALSLTGTGVIIPEVMNGAGRHIAYLDPAKASVGLKLNFVTQPIYLWAITIVKISIALFLVRIAPNKFYKRLLWGIIAFLFIYTAVCFMTIVLQCKNLAILWDSGVKTTCWTPSTLRGLSYTNAALNIITDLLLAALPVPMLWNVQINPRTKASLICIMGLGVFACAAAMVKTSYIVNYGKTGDFLWDSANLTIWIVIECNTGIIAACLPCLKPMFKRILEKSSWAYGSSRSNNKTNNHSLHTFRSHQVHGSKYQTSITASHITSKSAKVQLEGMGDNLSEESILPLQNNTITKTTLITVDRSTSDGNSERTPWSKKFDVSPERKIEDRV</sequence>
<dbReference type="GO" id="GO:0016020">
    <property type="term" value="C:membrane"/>
    <property type="evidence" value="ECO:0007669"/>
    <property type="project" value="UniProtKB-SubCell"/>
</dbReference>
<dbReference type="Pfam" id="PF20684">
    <property type="entry name" value="Fung_rhodopsin"/>
    <property type="match status" value="1"/>
</dbReference>
<feature type="transmembrane region" description="Helical" evidence="7">
    <location>
        <begin position="103"/>
        <end position="120"/>
    </location>
</feature>
<dbReference type="EMBL" id="FJOG01000021">
    <property type="protein sequence ID" value="CZR62662.1"/>
    <property type="molecule type" value="Genomic_DNA"/>
</dbReference>
<evidence type="ECO:0000256" key="2">
    <source>
        <dbReference type="ARBA" id="ARBA00022692"/>
    </source>
</evidence>
<gene>
    <name evidence="9" type="ORF">PAC_12559</name>
</gene>
<dbReference type="InterPro" id="IPR049326">
    <property type="entry name" value="Rhodopsin_dom_fungi"/>
</dbReference>
<feature type="transmembrane region" description="Helical" evidence="7">
    <location>
        <begin position="20"/>
        <end position="41"/>
    </location>
</feature>
<organism evidence="9 10">
    <name type="scientific">Phialocephala subalpina</name>
    <dbReference type="NCBI Taxonomy" id="576137"/>
    <lineage>
        <taxon>Eukaryota</taxon>
        <taxon>Fungi</taxon>
        <taxon>Dikarya</taxon>
        <taxon>Ascomycota</taxon>
        <taxon>Pezizomycotina</taxon>
        <taxon>Leotiomycetes</taxon>
        <taxon>Helotiales</taxon>
        <taxon>Mollisiaceae</taxon>
        <taxon>Phialocephala</taxon>
        <taxon>Phialocephala fortinii species complex</taxon>
    </lineage>
</organism>
<evidence type="ECO:0000256" key="3">
    <source>
        <dbReference type="ARBA" id="ARBA00022989"/>
    </source>
</evidence>
<reference evidence="9 10" key="1">
    <citation type="submission" date="2016-03" db="EMBL/GenBank/DDBJ databases">
        <authorList>
            <person name="Ploux O."/>
        </authorList>
    </citation>
    <scope>NUCLEOTIDE SEQUENCE [LARGE SCALE GENOMIC DNA]</scope>
    <source>
        <strain evidence="9 10">UAMH 11012</strain>
    </source>
</reference>
<feature type="region of interest" description="Disordered" evidence="6">
    <location>
        <begin position="361"/>
        <end position="389"/>
    </location>
</feature>
<comment type="similarity">
    <text evidence="5">Belongs to the SAT4 family.</text>
</comment>
<evidence type="ECO:0000259" key="8">
    <source>
        <dbReference type="Pfam" id="PF20684"/>
    </source>
</evidence>
<feature type="domain" description="Rhodopsin" evidence="8">
    <location>
        <begin position="37"/>
        <end position="277"/>
    </location>
</feature>
<dbReference type="STRING" id="576137.A0A1L7XCB6"/>
<keyword evidence="3 7" id="KW-1133">Transmembrane helix</keyword>
<evidence type="ECO:0000256" key="6">
    <source>
        <dbReference type="SAM" id="MobiDB-lite"/>
    </source>
</evidence>
<dbReference type="InterPro" id="IPR052337">
    <property type="entry name" value="SAT4-like"/>
</dbReference>
<feature type="transmembrane region" description="Helical" evidence="7">
    <location>
        <begin position="214"/>
        <end position="236"/>
    </location>
</feature>
<keyword evidence="2 7" id="KW-0812">Transmembrane</keyword>
<proteinExistence type="inferred from homology"/>
<evidence type="ECO:0000313" key="10">
    <source>
        <dbReference type="Proteomes" id="UP000184330"/>
    </source>
</evidence>
<protein>
    <submittedName>
        <fullName evidence="9">Related to integral membrane protein</fullName>
    </submittedName>
</protein>
<name>A0A1L7XCB6_9HELO</name>
<evidence type="ECO:0000256" key="1">
    <source>
        <dbReference type="ARBA" id="ARBA00004141"/>
    </source>
</evidence>
<dbReference type="PANTHER" id="PTHR33048:SF167">
    <property type="entry name" value="INTEGRAL MEMBRANE PROTEIN"/>
    <property type="match status" value="1"/>
</dbReference>
<feature type="transmembrane region" description="Helical" evidence="7">
    <location>
        <begin position="251"/>
        <end position="271"/>
    </location>
</feature>
<evidence type="ECO:0000313" key="9">
    <source>
        <dbReference type="EMBL" id="CZR62662.1"/>
    </source>
</evidence>
<evidence type="ECO:0000256" key="7">
    <source>
        <dbReference type="SAM" id="Phobius"/>
    </source>
</evidence>
<dbReference type="AlphaFoldDB" id="A0A1L7XCB6"/>
<feature type="compositionally biased region" description="Basic and acidic residues" evidence="6">
    <location>
        <begin position="375"/>
        <end position="389"/>
    </location>
</feature>
<dbReference type="Proteomes" id="UP000184330">
    <property type="component" value="Unassembled WGS sequence"/>
</dbReference>
<keyword evidence="10" id="KW-1185">Reference proteome</keyword>
<comment type="subcellular location">
    <subcellularLocation>
        <location evidence="1">Membrane</location>
        <topology evidence="1">Multi-pass membrane protein</topology>
    </subcellularLocation>
</comment>
<feature type="transmembrane region" description="Helical" evidence="7">
    <location>
        <begin position="132"/>
        <end position="152"/>
    </location>
</feature>
<feature type="compositionally biased region" description="Polar residues" evidence="6">
    <location>
        <begin position="361"/>
        <end position="371"/>
    </location>
</feature>
<accession>A0A1L7XCB6</accession>
<evidence type="ECO:0000256" key="5">
    <source>
        <dbReference type="ARBA" id="ARBA00038359"/>
    </source>
</evidence>
<feature type="transmembrane region" description="Helical" evidence="7">
    <location>
        <begin position="53"/>
        <end position="71"/>
    </location>
</feature>
<dbReference type="OrthoDB" id="5022096at2759"/>
<dbReference type="PANTHER" id="PTHR33048">
    <property type="entry name" value="PTH11-LIKE INTEGRAL MEMBRANE PROTEIN (AFU_ORTHOLOGUE AFUA_5G11245)"/>
    <property type="match status" value="1"/>
</dbReference>
<feature type="transmembrane region" description="Helical" evidence="7">
    <location>
        <begin position="183"/>
        <end position="202"/>
    </location>
</feature>
<keyword evidence="4 7" id="KW-0472">Membrane</keyword>